<name>A0A956RRZ8_UNCEI</name>
<keyword evidence="1" id="KW-0812">Transmembrane</keyword>
<organism evidence="2 3">
    <name type="scientific">Eiseniibacteriota bacterium</name>
    <dbReference type="NCBI Taxonomy" id="2212470"/>
    <lineage>
        <taxon>Bacteria</taxon>
        <taxon>Candidatus Eiseniibacteriota</taxon>
    </lineage>
</organism>
<comment type="caution">
    <text evidence="2">The sequence shown here is derived from an EMBL/GenBank/DDBJ whole genome shotgun (WGS) entry which is preliminary data.</text>
</comment>
<accession>A0A956RRZ8</accession>
<reference evidence="2" key="2">
    <citation type="journal article" date="2021" name="Microbiome">
        <title>Successional dynamics and alternative stable states in a saline activated sludge microbial community over 9 years.</title>
        <authorList>
            <person name="Wang Y."/>
            <person name="Ye J."/>
            <person name="Ju F."/>
            <person name="Liu L."/>
            <person name="Boyd J.A."/>
            <person name="Deng Y."/>
            <person name="Parks D.H."/>
            <person name="Jiang X."/>
            <person name="Yin X."/>
            <person name="Woodcroft B.J."/>
            <person name="Tyson G.W."/>
            <person name="Hugenholtz P."/>
            <person name="Polz M.F."/>
            <person name="Zhang T."/>
        </authorList>
    </citation>
    <scope>NUCLEOTIDE SEQUENCE</scope>
    <source>
        <strain evidence="2">HKST-UBA01</strain>
    </source>
</reference>
<dbReference type="AlphaFoldDB" id="A0A956RRZ8"/>
<evidence type="ECO:0000256" key="1">
    <source>
        <dbReference type="SAM" id="Phobius"/>
    </source>
</evidence>
<reference evidence="2" key="1">
    <citation type="submission" date="2020-04" db="EMBL/GenBank/DDBJ databases">
        <authorList>
            <person name="Zhang T."/>
        </authorList>
    </citation>
    <scope>NUCLEOTIDE SEQUENCE</scope>
    <source>
        <strain evidence="2">HKST-UBA01</strain>
    </source>
</reference>
<feature type="transmembrane region" description="Helical" evidence="1">
    <location>
        <begin position="351"/>
        <end position="371"/>
    </location>
</feature>
<feature type="non-terminal residue" evidence="2">
    <location>
        <position position="389"/>
    </location>
</feature>
<evidence type="ECO:0000313" key="2">
    <source>
        <dbReference type="EMBL" id="MCA9730092.1"/>
    </source>
</evidence>
<gene>
    <name evidence="2" type="ORF">KC729_20580</name>
</gene>
<dbReference type="EMBL" id="JAGQHR010000985">
    <property type="protein sequence ID" value="MCA9730092.1"/>
    <property type="molecule type" value="Genomic_DNA"/>
</dbReference>
<feature type="transmembrane region" description="Helical" evidence="1">
    <location>
        <begin position="324"/>
        <end position="345"/>
    </location>
</feature>
<dbReference type="Proteomes" id="UP000697710">
    <property type="component" value="Unassembled WGS sequence"/>
</dbReference>
<protein>
    <submittedName>
        <fullName evidence="2">Uncharacterized protein</fullName>
    </submittedName>
</protein>
<sequence length="389" mass="42693">MADRPQAVLRCSICGGNQRVMPQIEDEGWYECRFCGELDSVPGAGVLVIPAPGRRVAEVVRPGRRTIRIAGGPASRAAAFNLLIGLDFLGALVLAVTRKNAPHLLWWIGIPLYLAILGIVVIVWRSRVAPGDRLLHIDDDGQVTVEDSTSRGTRSVAKTTLAMLRARKEPDEPSMISGPGIVLHRSGHEIARLIFQTVVERNWVFSRLRAAARLTQQVDLGEELRCDGCGGSLGSRGDLAQAGAFDCPHCGTGLVYTHGGVHLPPLELDLPDEIEALIPRVGSSATDIRDDAAVAAKTSSRWTFRRKPRPATVVLPPVESSRGIWLWGILLGISWALLHWVAPWFLHRWQYFPILMTLGIAITVTPAVAAVKDFLDQWVARWEVRFTDT</sequence>
<feature type="transmembrane region" description="Helical" evidence="1">
    <location>
        <begin position="104"/>
        <end position="124"/>
    </location>
</feature>
<feature type="transmembrane region" description="Helical" evidence="1">
    <location>
        <begin position="78"/>
        <end position="98"/>
    </location>
</feature>
<proteinExistence type="predicted"/>
<keyword evidence="1" id="KW-1133">Transmembrane helix</keyword>
<evidence type="ECO:0000313" key="3">
    <source>
        <dbReference type="Proteomes" id="UP000697710"/>
    </source>
</evidence>
<keyword evidence="1" id="KW-0472">Membrane</keyword>